<dbReference type="GO" id="GO:0002949">
    <property type="term" value="P:tRNA threonylcarbamoyladenosine modification"/>
    <property type="evidence" value="ECO:0007669"/>
    <property type="project" value="InterPro"/>
</dbReference>
<dbReference type="GO" id="GO:0061711">
    <property type="term" value="F:tRNA N(6)-L-threonylcarbamoyladenine synthase activity"/>
    <property type="evidence" value="ECO:0007669"/>
    <property type="project" value="UniProtKB-EC"/>
</dbReference>
<reference evidence="10" key="1">
    <citation type="submission" date="2018-06" db="EMBL/GenBank/DDBJ databases">
        <authorList>
            <person name="Zhirakovskaya E."/>
        </authorList>
    </citation>
    <scope>NUCLEOTIDE SEQUENCE</scope>
</reference>
<feature type="domain" description="Gcp-like" evidence="9">
    <location>
        <begin position="33"/>
        <end position="235"/>
    </location>
</feature>
<keyword evidence="6" id="KW-0479">Metal-binding</keyword>
<dbReference type="InterPro" id="IPR000905">
    <property type="entry name" value="Gcp-like_dom"/>
</dbReference>
<comment type="subcellular location">
    <subcellularLocation>
        <location evidence="1">Cytoplasm</location>
    </subcellularLocation>
</comment>
<evidence type="ECO:0000259" key="9">
    <source>
        <dbReference type="Pfam" id="PF00814"/>
    </source>
</evidence>
<name>A0A3B0ZW20_9ZZZZ</name>
<keyword evidence="5" id="KW-0819">tRNA processing</keyword>
<protein>
    <recommendedName>
        <fullName evidence="2">N(6)-L-threonylcarbamoyladenine synthase</fullName>
        <ecNumber evidence="2">2.3.1.234</ecNumber>
    </recommendedName>
</protein>
<dbReference type="InterPro" id="IPR017861">
    <property type="entry name" value="KAE1/TsaD"/>
</dbReference>
<evidence type="ECO:0000256" key="4">
    <source>
        <dbReference type="ARBA" id="ARBA00022679"/>
    </source>
</evidence>
<evidence type="ECO:0000256" key="7">
    <source>
        <dbReference type="ARBA" id="ARBA00023315"/>
    </source>
</evidence>
<dbReference type="GO" id="GO:0046872">
    <property type="term" value="F:metal ion binding"/>
    <property type="evidence" value="ECO:0007669"/>
    <property type="project" value="UniProtKB-KW"/>
</dbReference>
<evidence type="ECO:0000256" key="6">
    <source>
        <dbReference type="ARBA" id="ARBA00022723"/>
    </source>
</evidence>
<dbReference type="AlphaFoldDB" id="A0A3B0ZW20"/>
<proteinExistence type="predicted"/>
<dbReference type="PANTHER" id="PTHR11735:SF11">
    <property type="entry name" value="TRNA THREONYLCARBAMOYLADENOSINE BIOSYNTHESIS PROTEIN TSAB"/>
    <property type="match status" value="1"/>
</dbReference>
<keyword evidence="7" id="KW-0012">Acyltransferase</keyword>
<keyword evidence="4" id="KW-0808">Transferase</keyword>
<dbReference type="FunFam" id="3.30.420.40:FF:000097">
    <property type="entry name" value="tRNA threonylcarbamoyladenosine biosynthesis protein TsaB"/>
    <property type="match status" value="1"/>
</dbReference>
<keyword evidence="3" id="KW-0963">Cytoplasm</keyword>
<evidence type="ECO:0000313" key="10">
    <source>
        <dbReference type="EMBL" id="VAW91547.1"/>
    </source>
</evidence>
<dbReference type="Pfam" id="PF00814">
    <property type="entry name" value="TsaD"/>
    <property type="match status" value="1"/>
</dbReference>
<evidence type="ECO:0000256" key="2">
    <source>
        <dbReference type="ARBA" id="ARBA00012156"/>
    </source>
</evidence>
<dbReference type="EMBL" id="UOFT01000011">
    <property type="protein sequence ID" value="VAW91547.1"/>
    <property type="molecule type" value="Genomic_DNA"/>
</dbReference>
<gene>
    <name evidence="10" type="ORF">MNBD_GAMMA23-1045</name>
</gene>
<dbReference type="EC" id="2.3.1.234" evidence="2"/>
<comment type="catalytic activity">
    <reaction evidence="8">
        <text>L-threonylcarbamoyladenylate + adenosine(37) in tRNA = N(6)-L-threonylcarbamoyladenosine(37) in tRNA + AMP + H(+)</text>
        <dbReference type="Rhea" id="RHEA:37059"/>
        <dbReference type="Rhea" id="RHEA-COMP:10162"/>
        <dbReference type="Rhea" id="RHEA-COMP:10163"/>
        <dbReference type="ChEBI" id="CHEBI:15378"/>
        <dbReference type="ChEBI" id="CHEBI:73682"/>
        <dbReference type="ChEBI" id="CHEBI:74411"/>
        <dbReference type="ChEBI" id="CHEBI:74418"/>
        <dbReference type="ChEBI" id="CHEBI:456215"/>
        <dbReference type="EC" id="2.3.1.234"/>
    </reaction>
</comment>
<dbReference type="Gene3D" id="3.30.420.40">
    <property type="match status" value="2"/>
</dbReference>
<evidence type="ECO:0000256" key="3">
    <source>
        <dbReference type="ARBA" id="ARBA00022490"/>
    </source>
</evidence>
<evidence type="ECO:0000256" key="8">
    <source>
        <dbReference type="ARBA" id="ARBA00048117"/>
    </source>
</evidence>
<organism evidence="10">
    <name type="scientific">hydrothermal vent metagenome</name>
    <dbReference type="NCBI Taxonomy" id="652676"/>
    <lineage>
        <taxon>unclassified sequences</taxon>
        <taxon>metagenomes</taxon>
        <taxon>ecological metagenomes</taxon>
    </lineage>
</organism>
<dbReference type="NCBIfam" id="TIGR03725">
    <property type="entry name" value="T6A_YeaZ"/>
    <property type="match status" value="1"/>
</dbReference>
<dbReference type="PANTHER" id="PTHR11735">
    <property type="entry name" value="TRNA N6-ADENOSINE THREONYLCARBAMOYLTRANSFERASE"/>
    <property type="match status" value="1"/>
</dbReference>
<dbReference type="InterPro" id="IPR022496">
    <property type="entry name" value="T6A_TsaB"/>
</dbReference>
<dbReference type="SUPFAM" id="SSF53067">
    <property type="entry name" value="Actin-like ATPase domain"/>
    <property type="match status" value="2"/>
</dbReference>
<dbReference type="CDD" id="cd24032">
    <property type="entry name" value="ASKHA_NBD_TsaB"/>
    <property type="match status" value="1"/>
</dbReference>
<dbReference type="GO" id="GO:0005829">
    <property type="term" value="C:cytosol"/>
    <property type="evidence" value="ECO:0007669"/>
    <property type="project" value="TreeGrafter"/>
</dbReference>
<evidence type="ECO:0000256" key="1">
    <source>
        <dbReference type="ARBA" id="ARBA00004496"/>
    </source>
</evidence>
<accession>A0A3B0ZW20</accession>
<evidence type="ECO:0000256" key="5">
    <source>
        <dbReference type="ARBA" id="ARBA00022694"/>
    </source>
</evidence>
<dbReference type="PRINTS" id="PR00789">
    <property type="entry name" value="OSIALOPTASE"/>
</dbReference>
<sequence length="238" mass="25776">MLILALESTTEACSVALLNDQKPNNAQIVEQFEIAPRQHTKLLLNMVDTLLREQGVSKSDLTAIAFCRGPGAFTGLRITVGVAQGLAFGLNLPLIPVSSLAALAQGGYRHNNHAVFLSCLDARKSEVFWGFYTIEAGFAQLSGEEQVSPLETVGEAVKSFTQTNTTPLQVVGTATPLMQGLNQSVAELGLTFVDSLSDNLNYPHAYDIVFLAAEEYRLGNTVRAEQALPVYLRNNVTY</sequence>
<dbReference type="InterPro" id="IPR043129">
    <property type="entry name" value="ATPase_NBD"/>
</dbReference>